<name>A0ABR7KJ89_9FIRM</name>
<sequence>MEKYFNLGRAYYTYLKSSTKKDQCTVSVICDNIDIKHNIMDGLLFSGAFIYDGYQENTDGSIIVCDGNISVYGCELPDLKYENYISNSNATIIKK</sequence>
<comment type="caution">
    <text evidence="1">The sequence shown here is derived from an EMBL/GenBank/DDBJ whole genome shotgun (WGS) entry which is preliminary data.</text>
</comment>
<keyword evidence="2" id="KW-1185">Reference proteome</keyword>
<proteinExistence type="predicted"/>
<protein>
    <submittedName>
        <fullName evidence="1">Uncharacterized protein</fullName>
    </submittedName>
</protein>
<dbReference type="EMBL" id="JACRWH010000038">
    <property type="protein sequence ID" value="MBC6012801.1"/>
    <property type="molecule type" value="Genomic_DNA"/>
</dbReference>
<dbReference type="RefSeq" id="WP_186999376.1">
    <property type="nucleotide sequence ID" value="NZ_JACRWH010000038.1"/>
</dbReference>
<organism evidence="1 2">
    <name type="scientific">Holdemanella hominis</name>
    <dbReference type="NCBI Taxonomy" id="2764327"/>
    <lineage>
        <taxon>Bacteria</taxon>
        <taxon>Bacillati</taxon>
        <taxon>Bacillota</taxon>
        <taxon>Erysipelotrichia</taxon>
        <taxon>Erysipelotrichales</taxon>
        <taxon>Erysipelotrichaceae</taxon>
        <taxon>Holdemanella</taxon>
    </lineage>
</organism>
<reference evidence="1 2" key="1">
    <citation type="submission" date="2020-08" db="EMBL/GenBank/DDBJ databases">
        <authorList>
            <person name="Liu C."/>
            <person name="Sun Q."/>
        </authorList>
    </citation>
    <scope>NUCLEOTIDE SEQUENCE [LARGE SCALE GENOMIC DNA]</scope>
    <source>
        <strain evidence="1 2">L34</strain>
    </source>
</reference>
<evidence type="ECO:0000313" key="1">
    <source>
        <dbReference type="EMBL" id="MBC6012801.1"/>
    </source>
</evidence>
<evidence type="ECO:0000313" key="2">
    <source>
        <dbReference type="Proteomes" id="UP000649075"/>
    </source>
</evidence>
<gene>
    <name evidence="1" type="ORF">H8911_08645</name>
</gene>
<accession>A0ABR7KJ89</accession>
<dbReference type="Proteomes" id="UP000649075">
    <property type="component" value="Unassembled WGS sequence"/>
</dbReference>